<dbReference type="PATRIC" id="fig|1441730.3.peg.1545"/>
<proteinExistence type="predicted"/>
<evidence type="ECO:0000313" key="1">
    <source>
        <dbReference type="EMBL" id="KSZ59172.1"/>
    </source>
</evidence>
<reference evidence="1 2" key="2">
    <citation type="journal article" date="2016" name="Genome Announc.">
        <title>Draft Genome Sequence of a Versatile Hydrocarbon-Degrading Bacterium, Rhodococcus pyridinivorans Strain KG-16, Collected from Oil Fields in India.</title>
        <authorList>
            <person name="Aggarwal R.K."/>
            <person name="Dawar C."/>
            <person name="Phanindranath R."/>
            <person name="Mutnuri L."/>
            <person name="Dayal A.M."/>
        </authorList>
    </citation>
    <scope>NUCLEOTIDE SEQUENCE [LARGE SCALE GENOMIC DNA]</scope>
    <source>
        <strain evidence="1 2">KG-16</strain>
    </source>
</reference>
<dbReference type="AlphaFoldDB" id="A0A0V9UMF0"/>
<organism evidence="1 2">
    <name type="scientific">Rhodococcus pyridinivorans KG-16</name>
    <dbReference type="NCBI Taxonomy" id="1441730"/>
    <lineage>
        <taxon>Bacteria</taxon>
        <taxon>Bacillati</taxon>
        <taxon>Actinomycetota</taxon>
        <taxon>Actinomycetes</taxon>
        <taxon>Mycobacteriales</taxon>
        <taxon>Nocardiaceae</taxon>
        <taxon>Rhodococcus</taxon>
    </lineage>
</organism>
<name>A0A0V9UMF0_9NOCA</name>
<reference evidence="2" key="1">
    <citation type="submission" date="2015-01" db="EMBL/GenBank/DDBJ databases">
        <title>Draft genome sequence of Rhodococcus pyridinivorans strain KG-16, a hydrocarbon-degrading bacterium.</title>
        <authorList>
            <person name="Aggarwal R.K."/>
            <person name="Dawar C."/>
        </authorList>
    </citation>
    <scope>NUCLEOTIDE SEQUENCE [LARGE SCALE GENOMIC DNA]</scope>
    <source>
        <strain evidence="2">KG-16</strain>
    </source>
</reference>
<dbReference type="EMBL" id="AZXY01000003">
    <property type="protein sequence ID" value="KSZ59172.1"/>
    <property type="molecule type" value="Genomic_DNA"/>
</dbReference>
<comment type="caution">
    <text evidence="1">The sequence shown here is derived from an EMBL/GenBank/DDBJ whole genome shotgun (WGS) entry which is preliminary data.</text>
</comment>
<accession>A0A0V9UMF0</accession>
<dbReference type="Proteomes" id="UP000053060">
    <property type="component" value="Unassembled WGS sequence"/>
</dbReference>
<sequence>MTVPIDTFIAGNPTDIRRVEDWIRTTLGTTIGNVADAAARARRIADDAWEGDASETYLDRSSEHVHAIDDFHARTSKTADVFAGLADELSRALSDMADIRARAAAAGLSVLCNTIGDSPPGDDEAAFRKTLAYQEASAAAEAVHARWSVAVATATNTWTGYPWSASFLVSTALDYVDKNLQGRIADLLTVQHHLRTEAIREMERFLTLSPDTPYDELRRLFGSAREPLDDLVATTGRLDDVASMSRTTGRAAGAIGLVAGVGLDYFAGGESLEQAVVSNGLGLGASIAAGSAAGAMVGSIVPGAGTAFGAVVGAAAGTVTGIFTSGAVDNLYESSTKSIGGAFSAGLAEVGSAASATKELAGASIGGLARLGRGAFDAIF</sequence>
<gene>
    <name evidence="1" type="ORF">Z045_07355</name>
</gene>
<evidence type="ECO:0000313" key="2">
    <source>
        <dbReference type="Proteomes" id="UP000053060"/>
    </source>
</evidence>
<protein>
    <submittedName>
        <fullName evidence="1">Uncharacterized protein</fullName>
    </submittedName>
</protein>